<dbReference type="AlphaFoldDB" id="A0AAV9BB04"/>
<gene>
    <name evidence="2" type="ORF">QJS04_geneDACA018291</name>
</gene>
<protein>
    <recommendedName>
        <fullName evidence="1">Transposase-associated domain-containing protein</fullName>
    </recommendedName>
</protein>
<sequence>MDKIWIHLQNRISQTYINGLEKFLDFAYTNKPLNSMIDCPCKQCCNRYLVKRDVAREHIIIKGFFCQITRFGLVMGNVMCMFMEMKTLKLEQNQL</sequence>
<comment type="caution">
    <text evidence="2">The sequence shown here is derived from an EMBL/GenBank/DDBJ whole genome shotgun (WGS) entry which is preliminary data.</text>
</comment>
<accession>A0AAV9BB04</accession>
<evidence type="ECO:0000313" key="3">
    <source>
        <dbReference type="Proteomes" id="UP001179952"/>
    </source>
</evidence>
<proteinExistence type="predicted"/>
<dbReference type="InterPro" id="IPR029480">
    <property type="entry name" value="Transpos_assoc"/>
</dbReference>
<evidence type="ECO:0000259" key="1">
    <source>
        <dbReference type="Pfam" id="PF13963"/>
    </source>
</evidence>
<dbReference type="Proteomes" id="UP001179952">
    <property type="component" value="Unassembled WGS sequence"/>
</dbReference>
<evidence type="ECO:0000313" key="2">
    <source>
        <dbReference type="EMBL" id="KAK1273541.1"/>
    </source>
</evidence>
<reference evidence="2" key="2">
    <citation type="submission" date="2023-06" db="EMBL/GenBank/DDBJ databases">
        <authorList>
            <person name="Ma L."/>
            <person name="Liu K.-W."/>
            <person name="Li Z."/>
            <person name="Hsiao Y.-Y."/>
            <person name="Qi Y."/>
            <person name="Fu T."/>
            <person name="Tang G."/>
            <person name="Zhang D."/>
            <person name="Sun W.-H."/>
            <person name="Liu D.-K."/>
            <person name="Li Y."/>
            <person name="Chen G.-Z."/>
            <person name="Liu X.-D."/>
            <person name="Liao X.-Y."/>
            <person name="Jiang Y.-T."/>
            <person name="Yu X."/>
            <person name="Hao Y."/>
            <person name="Huang J."/>
            <person name="Zhao X.-W."/>
            <person name="Ke S."/>
            <person name="Chen Y.-Y."/>
            <person name="Wu W.-L."/>
            <person name="Hsu J.-L."/>
            <person name="Lin Y.-F."/>
            <person name="Huang M.-D."/>
            <person name="Li C.-Y."/>
            <person name="Huang L."/>
            <person name="Wang Z.-W."/>
            <person name="Zhao X."/>
            <person name="Zhong W.-Y."/>
            <person name="Peng D.-H."/>
            <person name="Ahmad S."/>
            <person name="Lan S."/>
            <person name="Zhang J.-S."/>
            <person name="Tsai W.-C."/>
            <person name="Van De Peer Y."/>
            <person name="Liu Z.-J."/>
        </authorList>
    </citation>
    <scope>NUCLEOTIDE SEQUENCE</scope>
    <source>
        <strain evidence="2">SCP</strain>
        <tissue evidence="2">Leaves</tissue>
    </source>
</reference>
<organism evidence="2 3">
    <name type="scientific">Acorus gramineus</name>
    <name type="common">Dwarf sweet flag</name>
    <dbReference type="NCBI Taxonomy" id="55184"/>
    <lineage>
        <taxon>Eukaryota</taxon>
        <taxon>Viridiplantae</taxon>
        <taxon>Streptophyta</taxon>
        <taxon>Embryophyta</taxon>
        <taxon>Tracheophyta</taxon>
        <taxon>Spermatophyta</taxon>
        <taxon>Magnoliopsida</taxon>
        <taxon>Liliopsida</taxon>
        <taxon>Acoraceae</taxon>
        <taxon>Acorus</taxon>
    </lineage>
</organism>
<name>A0AAV9BB04_ACOGR</name>
<dbReference type="Pfam" id="PF13963">
    <property type="entry name" value="Transpos_assoc"/>
    <property type="match status" value="1"/>
</dbReference>
<feature type="domain" description="Transposase-associated" evidence="1">
    <location>
        <begin position="3"/>
        <end position="67"/>
    </location>
</feature>
<keyword evidence="3" id="KW-1185">Reference proteome</keyword>
<reference evidence="2" key="1">
    <citation type="journal article" date="2023" name="Nat. Commun.">
        <title>Diploid and tetraploid genomes of Acorus and the evolution of monocots.</title>
        <authorList>
            <person name="Ma L."/>
            <person name="Liu K.W."/>
            <person name="Li Z."/>
            <person name="Hsiao Y.Y."/>
            <person name="Qi Y."/>
            <person name="Fu T."/>
            <person name="Tang G.D."/>
            <person name="Zhang D."/>
            <person name="Sun W.H."/>
            <person name="Liu D.K."/>
            <person name="Li Y."/>
            <person name="Chen G.Z."/>
            <person name="Liu X.D."/>
            <person name="Liao X.Y."/>
            <person name="Jiang Y.T."/>
            <person name="Yu X."/>
            <person name="Hao Y."/>
            <person name="Huang J."/>
            <person name="Zhao X.W."/>
            <person name="Ke S."/>
            <person name="Chen Y.Y."/>
            <person name="Wu W.L."/>
            <person name="Hsu J.L."/>
            <person name="Lin Y.F."/>
            <person name="Huang M.D."/>
            <person name="Li C.Y."/>
            <person name="Huang L."/>
            <person name="Wang Z.W."/>
            <person name="Zhao X."/>
            <person name="Zhong W.Y."/>
            <person name="Peng D.H."/>
            <person name="Ahmad S."/>
            <person name="Lan S."/>
            <person name="Zhang J.S."/>
            <person name="Tsai W.C."/>
            <person name="Van de Peer Y."/>
            <person name="Liu Z.J."/>
        </authorList>
    </citation>
    <scope>NUCLEOTIDE SEQUENCE</scope>
    <source>
        <strain evidence="2">SCP</strain>
    </source>
</reference>
<dbReference type="EMBL" id="JAUJYN010000004">
    <property type="protein sequence ID" value="KAK1273541.1"/>
    <property type="molecule type" value="Genomic_DNA"/>
</dbReference>